<evidence type="ECO:0000256" key="3">
    <source>
        <dbReference type="SAM" id="Phobius"/>
    </source>
</evidence>
<dbReference type="PANTHER" id="PTHR23322:SF1">
    <property type="entry name" value="FAS-ASSOCIATED FACTOR 2"/>
    <property type="match status" value="1"/>
</dbReference>
<dbReference type="GO" id="GO:0036503">
    <property type="term" value="P:ERAD pathway"/>
    <property type="evidence" value="ECO:0007669"/>
    <property type="project" value="TreeGrafter"/>
</dbReference>
<dbReference type="CDD" id="cd01767">
    <property type="entry name" value="UBX"/>
    <property type="match status" value="1"/>
</dbReference>
<feature type="region of interest" description="Disordered" evidence="2">
    <location>
        <begin position="56"/>
        <end position="86"/>
    </location>
</feature>
<evidence type="ECO:0000313" key="5">
    <source>
        <dbReference type="EMBL" id="GJN93028.1"/>
    </source>
</evidence>
<feature type="region of interest" description="Disordered" evidence="2">
    <location>
        <begin position="198"/>
        <end position="241"/>
    </location>
</feature>
<keyword evidence="3" id="KW-1133">Transmembrane helix</keyword>
<dbReference type="Pfam" id="PF14555">
    <property type="entry name" value="UBA_4"/>
    <property type="match status" value="1"/>
</dbReference>
<accession>A0AAV5GS27</accession>
<dbReference type="EMBL" id="BQKY01000013">
    <property type="protein sequence ID" value="GJN93028.1"/>
    <property type="molecule type" value="Genomic_DNA"/>
</dbReference>
<feature type="compositionally biased region" description="Basic and acidic residues" evidence="2">
    <location>
        <begin position="396"/>
        <end position="415"/>
    </location>
</feature>
<keyword evidence="1" id="KW-0175">Coiled coil</keyword>
<keyword evidence="6" id="KW-1185">Reference proteome</keyword>
<dbReference type="InterPro" id="IPR029071">
    <property type="entry name" value="Ubiquitin-like_domsf"/>
</dbReference>
<dbReference type="SUPFAM" id="SSF54236">
    <property type="entry name" value="Ubiquitin-like"/>
    <property type="match status" value="1"/>
</dbReference>
<dbReference type="SMART" id="SM00166">
    <property type="entry name" value="UBX"/>
    <property type="match status" value="1"/>
</dbReference>
<keyword evidence="3" id="KW-0472">Membrane</keyword>
<comment type="caution">
    <text evidence="5">The sequence shown here is derived from an EMBL/GenBank/DDBJ whole genome shotgun (WGS) entry which is preliminary data.</text>
</comment>
<evidence type="ECO:0000313" key="6">
    <source>
        <dbReference type="Proteomes" id="UP001342314"/>
    </source>
</evidence>
<organism evidence="5 6">
    <name type="scientific">Rhodotorula paludigena</name>
    <dbReference type="NCBI Taxonomy" id="86838"/>
    <lineage>
        <taxon>Eukaryota</taxon>
        <taxon>Fungi</taxon>
        <taxon>Dikarya</taxon>
        <taxon>Basidiomycota</taxon>
        <taxon>Pucciniomycotina</taxon>
        <taxon>Microbotryomycetes</taxon>
        <taxon>Sporidiobolales</taxon>
        <taxon>Sporidiobolaceae</taxon>
        <taxon>Rhodotorula</taxon>
    </lineage>
</organism>
<feature type="compositionally biased region" description="Low complexity" evidence="2">
    <location>
        <begin position="59"/>
        <end position="69"/>
    </location>
</feature>
<dbReference type="SMART" id="SM00594">
    <property type="entry name" value="UAS"/>
    <property type="match status" value="1"/>
</dbReference>
<proteinExistence type="predicted"/>
<feature type="region of interest" description="Disordered" evidence="2">
    <location>
        <begin position="595"/>
        <end position="615"/>
    </location>
</feature>
<feature type="compositionally biased region" description="Low complexity" evidence="2">
    <location>
        <begin position="206"/>
        <end position="225"/>
    </location>
</feature>
<feature type="region of interest" description="Disordered" evidence="2">
    <location>
        <begin position="427"/>
        <end position="452"/>
    </location>
</feature>
<dbReference type="Proteomes" id="UP001342314">
    <property type="component" value="Unassembled WGS sequence"/>
</dbReference>
<sequence length="615" mass="66618">MDPSRPLSPQQHAALEQLSAITARSADPASPEGRTSVELLERSGWNVETAISRIFDGGPAASTSTSSPARHAYPPAHDDNTGVDANLLPSASATRRRSANTTGGLGTGAVGLYYLRQTLAVPISILSIPASILYNLGAILLGLIARLLRLRGPSTVSLRPRNPFAPGGALGGGSRTILSPAAAAEQWVRSVEEVTGLPRRDERASAHGASSSAAHAGPSSSGLSARRTSAPAPPGTGKRLPRFHIGSYESALRVARDELRILMVVLTSEENERDERFKREVLCDEEVNRAIEEGDVLVWGGDVSERDAYQAGQTLAYVALPFIAFIASQPSTVPPGASVNPATASTASPRLRLLSRLEPAPSAPLTAASLHAHLQTAVFPRARPYLARLAQQQQQREADRAARDEAERRVAENARRDEERVLAVRRRAQEQERAEAARREKEAREERERRERERVAARARAWRVRRRDELARSKEGEDVRVAVRLGNGKRVVRGFGAAEGTEAVYAWVECELGQEDDARCGSGGEVDLPEGYEQHFHFRLATTFPRQVIPLPSHLASPSTADVAATASSSSVTVGKAFEGLGKLVNLVVDGLEERRRMSMSSREEEDSEEEEEED</sequence>
<dbReference type="InterPro" id="IPR036249">
    <property type="entry name" value="Thioredoxin-like_sf"/>
</dbReference>
<evidence type="ECO:0000256" key="2">
    <source>
        <dbReference type="SAM" id="MobiDB-lite"/>
    </source>
</evidence>
<dbReference type="InterPro" id="IPR001012">
    <property type="entry name" value="UBX_dom"/>
</dbReference>
<dbReference type="GO" id="GO:0005783">
    <property type="term" value="C:endoplasmic reticulum"/>
    <property type="evidence" value="ECO:0007669"/>
    <property type="project" value="TreeGrafter"/>
</dbReference>
<evidence type="ECO:0000259" key="4">
    <source>
        <dbReference type="PROSITE" id="PS50033"/>
    </source>
</evidence>
<dbReference type="AlphaFoldDB" id="A0AAV5GS27"/>
<dbReference type="Gene3D" id="3.10.20.90">
    <property type="entry name" value="Phosphatidylinositol 3-kinase Catalytic Subunit, Chain A, domain 1"/>
    <property type="match status" value="1"/>
</dbReference>
<dbReference type="InterPro" id="IPR006577">
    <property type="entry name" value="UAS"/>
</dbReference>
<dbReference type="InterPro" id="IPR050730">
    <property type="entry name" value="UBX_domain-protein"/>
</dbReference>
<reference evidence="5 6" key="1">
    <citation type="submission" date="2021-12" db="EMBL/GenBank/DDBJ databases">
        <title>High titer production of polyol ester of fatty acids by Rhodotorula paludigena BS15 towards product separation-free biomass refinery.</title>
        <authorList>
            <person name="Mano J."/>
            <person name="Ono H."/>
            <person name="Tanaka T."/>
            <person name="Naito K."/>
            <person name="Sushida H."/>
            <person name="Ike M."/>
            <person name="Tokuyasu K."/>
            <person name="Kitaoka M."/>
        </authorList>
    </citation>
    <scope>NUCLEOTIDE SEQUENCE [LARGE SCALE GENOMIC DNA]</scope>
    <source>
        <strain evidence="5 6">BS15</strain>
    </source>
</reference>
<dbReference type="PANTHER" id="PTHR23322">
    <property type="entry name" value="FAS-ASSOCIATED PROTEIN"/>
    <property type="match status" value="1"/>
</dbReference>
<feature type="transmembrane region" description="Helical" evidence="3">
    <location>
        <begin position="119"/>
        <end position="144"/>
    </location>
</feature>
<gene>
    <name evidence="5" type="ORF">Rhopal_006073-T1</name>
</gene>
<evidence type="ECO:0000256" key="1">
    <source>
        <dbReference type="ARBA" id="ARBA00023054"/>
    </source>
</evidence>
<name>A0AAV5GS27_9BASI</name>
<protein>
    <recommendedName>
        <fullName evidence="4">UBX domain-containing protein</fullName>
    </recommendedName>
</protein>
<feature type="domain" description="UBX" evidence="4">
    <location>
        <begin position="474"/>
        <end position="547"/>
    </location>
</feature>
<dbReference type="PROSITE" id="PS50033">
    <property type="entry name" value="UBX"/>
    <property type="match status" value="1"/>
</dbReference>
<feature type="compositionally biased region" description="Acidic residues" evidence="2">
    <location>
        <begin position="604"/>
        <end position="615"/>
    </location>
</feature>
<dbReference type="Pfam" id="PF00789">
    <property type="entry name" value="UBX"/>
    <property type="match status" value="1"/>
</dbReference>
<feature type="region of interest" description="Disordered" evidence="2">
    <location>
        <begin position="389"/>
        <end position="415"/>
    </location>
</feature>
<keyword evidence="3" id="KW-0812">Transmembrane</keyword>
<dbReference type="Gene3D" id="3.40.30.10">
    <property type="entry name" value="Glutaredoxin"/>
    <property type="match status" value="1"/>
</dbReference>
<dbReference type="SUPFAM" id="SSF52833">
    <property type="entry name" value="Thioredoxin-like"/>
    <property type="match status" value="1"/>
</dbReference>
<dbReference type="GO" id="GO:0043130">
    <property type="term" value="F:ubiquitin binding"/>
    <property type="evidence" value="ECO:0007669"/>
    <property type="project" value="TreeGrafter"/>
</dbReference>